<sequence length="152" mass="17160">MFSRKEFKNGVIIFLGIGLYFLLMEVLGLADQLYLRFFNIFIVLYGASRTIKDNYAEGNYEYMNNFMASILTCVVGVVLSVFGLMVYIHARGGEEYLSSLSDGFIFAGGKARINEYCIGLLFEGIASSLVGSLLLMQYWHGKIPKKEHYTDV</sequence>
<feature type="transmembrane region" description="Helical" evidence="1">
    <location>
        <begin position="63"/>
        <end position="88"/>
    </location>
</feature>
<dbReference type="EMBL" id="AVGG01000003">
    <property type="protein sequence ID" value="ESU29044.1"/>
    <property type="molecule type" value="Genomic_DNA"/>
</dbReference>
<dbReference type="RefSeq" id="WP_023578732.1">
    <property type="nucleotide sequence ID" value="NZ_AVGG01000003.1"/>
</dbReference>
<keyword evidence="1" id="KW-1133">Transmembrane helix</keyword>
<feature type="transmembrane region" description="Helical" evidence="1">
    <location>
        <begin position="118"/>
        <end position="139"/>
    </location>
</feature>
<keyword evidence="1" id="KW-0812">Transmembrane</keyword>
<comment type="caution">
    <text evidence="2">The sequence shown here is derived from an EMBL/GenBank/DDBJ whole genome shotgun (WGS) entry which is preliminary data.</text>
</comment>
<organism evidence="2 3">
    <name type="scientific">Flavobacterium limnosediminis JC2902</name>
    <dbReference type="NCBI Taxonomy" id="1341181"/>
    <lineage>
        <taxon>Bacteria</taxon>
        <taxon>Pseudomonadati</taxon>
        <taxon>Bacteroidota</taxon>
        <taxon>Flavobacteriia</taxon>
        <taxon>Flavobacteriales</taxon>
        <taxon>Flavobacteriaceae</taxon>
        <taxon>Flavobacterium</taxon>
    </lineage>
</organism>
<keyword evidence="1" id="KW-0472">Membrane</keyword>
<name>V6SRF7_9FLAO</name>
<dbReference type="PATRIC" id="fig|1341181.4.peg.1069"/>
<evidence type="ECO:0008006" key="4">
    <source>
        <dbReference type="Google" id="ProtNLM"/>
    </source>
</evidence>
<dbReference type="AlphaFoldDB" id="V6SRF7"/>
<feature type="transmembrane region" description="Helical" evidence="1">
    <location>
        <begin position="33"/>
        <end position="51"/>
    </location>
</feature>
<protein>
    <recommendedName>
        <fullName evidence="4">DUF4199 domain-containing protein</fullName>
    </recommendedName>
</protein>
<proteinExistence type="predicted"/>
<dbReference type="Proteomes" id="UP000018004">
    <property type="component" value="Unassembled WGS sequence"/>
</dbReference>
<dbReference type="eggNOG" id="ENOG50339I1">
    <property type="taxonomic scope" value="Bacteria"/>
</dbReference>
<keyword evidence="3" id="KW-1185">Reference proteome</keyword>
<evidence type="ECO:0000313" key="2">
    <source>
        <dbReference type="EMBL" id="ESU29044.1"/>
    </source>
</evidence>
<evidence type="ECO:0000313" key="3">
    <source>
        <dbReference type="Proteomes" id="UP000018004"/>
    </source>
</evidence>
<dbReference type="OrthoDB" id="1361176at2"/>
<evidence type="ECO:0000256" key="1">
    <source>
        <dbReference type="SAM" id="Phobius"/>
    </source>
</evidence>
<feature type="transmembrane region" description="Helical" evidence="1">
    <location>
        <begin position="7"/>
        <end position="27"/>
    </location>
</feature>
<gene>
    <name evidence="2" type="ORF">FLJC2902T_10790</name>
</gene>
<reference evidence="2 3" key="1">
    <citation type="submission" date="2013-08" db="EMBL/GenBank/DDBJ databases">
        <title>Flavobacterium limnosediminis JC2902 genome sequencing.</title>
        <authorList>
            <person name="Lee K."/>
            <person name="Yi H."/>
            <person name="Park S."/>
            <person name="Chun J."/>
        </authorList>
    </citation>
    <scope>NUCLEOTIDE SEQUENCE [LARGE SCALE GENOMIC DNA]</scope>
    <source>
        <strain evidence="2 3">JC2902</strain>
    </source>
</reference>
<accession>V6SRF7</accession>